<feature type="region of interest" description="Disordered" evidence="1">
    <location>
        <begin position="63"/>
        <end position="82"/>
    </location>
</feature>
<gene>
    <name evidence="2" type="ORF">IDH44_23755</name>
</gene>
<evidence type="ECO:0000256" key="1">
    <source>
        <dbReference type="SAM" id="MobiDB-lite"/>
    </source>
</evidence>
<dbReference type="EMBL" id="JACXIZ010000058">
    <property type="protein sequence ID" value="MBD2848221.1"/>
    <property type="molecule type" value="Genomic_DNA"/>
</dbReference>
<protein>
    <submittedName>
        <fullName evidence="2">Uncharacterized protein</fullName>
    </submittedName>
</protein>
<name>A0A927GUC8_9BACL</name>
<accession>A0A927GUC8</accession>
<organism evidence="2 3">
    <name type="scientific">Paenibacillus sabuli</name>
    <dbReference type="NCBI Taxonomy" id="2772509"/>
    <lineage>
        <taxon>Bacteria</taxon>
        <taxon>Bacillati</taxon>
        <taxon>Bacillota</taxon>
        <taxon>Bacilli</taxon>
        <taxon>Bacillales</taxon>
        <taxon>Paenibacillaceae</taxon>
        <taxon>Paenibacillus</taxon>
    </lineage>
</organism>
<reference evidence="2" key="1">
    <citation type="submission" date="2020-09" db="EMBL/GenBank/DDBJ databases">
        <title>A novel bacterium of genus Paenibacillus, isolated from South China Sea.</title>
        <authorList>
            <person name="Huang H."/>
            <person name="Mo K."/>
            <person name="Hu Y."/>
        </authorList>
    </citation>
    <scope>NUCLEOTIDE SEQUENCE</scope>
    <source>
        <strain evidence="2">IB182496</strain>
    </source>
</reference>
<dbReference type="AlphaFoldDB" id="A0A927GUC8"/>
<sequence>MSALGRSSRQRRQAMLLVLVVLLAAVLAVAAGAWLQEAAKGEWEREQSLVAEVDGRVAALEASATREDGADPAVQPVPEAPDKGGVLGELAASMEEAGVLFVDLTELDELDELPGAAEAASSTSVLRSHRFELTVDGPLTHVVTLLDALQAAPRLLRTDRFALEAIRPSGIEAYPASALARYAISPDEQLYRMTLRLSAFSQR</sequence>
<evidence type="ECO:0000313" key="2">
    <source>
        <dbReference type="EMBL" id="MBD2848221.1"/>
    </source>
</evidence>
<comment type="caution">
    <text evidence="2">The sequence shown here is derived from an EMBL/GenBank/DDBJ whole genome shotgun (WGS) entry which is preliminary data.</text>
</comment>
<dbReference type="RefSeq" id="WP_190921317.1">
    <property type="nucleotide sequence ID" value="NZ_JACXIZ010000058.1"/>
</dbReference>
<proteinExistence type="predicted"/>
<keyword evidence="3" id="KW-1185">Reference proteome</keyword>
<dbReference type="Proteomes" id="UP000621560">
    <property type="component" value="Unassembled WGS sequence"/>
</dbReference>
<evidence type="ECO:0000313" key="3">
    <source>
        <dbReference type="Proteomes" id="UP000621560"/>
    </source>
</evidence>